<evidence type="ECO:0000256" key="6">
    <source>
        <dbReference type="ARBA" id="ARBA00022838"/>
    </source>
</evidence>
<dbReference type="EMBL" id="QKKF02033617">
    <property type="protein sequence ID" value="RZF33658.1"/>
    <property type="molecule type" value="Genomic_DNA"/>
</dbReference>
<dbReference type="Proteomes" id="UP000291343">
    <property type="component" value="Unassembled WGS sequence"/>
</dbReference>
<dbReference type="GO" id="GO:0007094">
    <property type="term" value="P:mitotic spindle assembly checkpoint signaling"/>
    <property type="evidence" value="ECO:0007669"/>
    <property type="project" value="UniProtKB-UniRule"/>
</dbReference>
<keyword evidence="6 9" id="KW-0995">Kinetochore</keyword>
<dbReference type="GO" id="GO:0034501">
    <property type="term" value="P:protein localization to kinetochore"/>
    <property type="evidence" value="ECO:0007669"/>
    <property type="project" value="UniProtKB-UniRule"/>
</dbReference>
<sequence length="610" mass="68842">MENLVIELQEFLKNSEDLDDDIILDSKKPKYLECFDTFDVDGDSSIILIRKEMKDDDSDDLNGSVSTRRSSVRESMSEFDLSGAPLKTDMNETLLAFNTSMIQKDTVDEHVPLSQIQARSILSYACLHLRPTNTLWVLMEPCGQHEMMIGCSVDNSIITRHMLQLRDGDTSVEEMLDIHRNCVSPNSKVDTEVMCDFTVNQLGTRDSAAHDYNVGKITIQVFWKEPSFKIPITNCSIKMDLHGTAGLQGSSVQFLWEQLELLHSYFELLSSWNDSQSYPHSEQQKSVMLPHKSSNTASGASLSEKITKTLNFSYDWYSGKNNEQTLSSVLEELKSGESHYADVTDRIWLILTECTTHLELVNNMAFLLQDVKKVSANTYMSADNHTWLGKAITAVKNDPTANPLLLCKPLQLLIEIGLLKLRRDYITIFTDTFLAKKESLEVPSPPSFTSLGGQSWSEAVSSCLCWMSKIHAALELMCVAHSNLLVKKATIVSLTRQILEKYVGPNSPVESFTWLKNNPNLYLSAKVDRQSSNIPQDPKYDKWMMKLTTTEGNQYVETKFLRTSDSMFPASVLYMNAKTDCFNNTTTCLENANYTFSQMISISTSMGKLL</sequence>
<comment type="subcellular location">
    <subcellularLocation>
        <location evidence="1 9">Chromosome</location>
        <location evidence="1 9">Centromere</location>
        <location evidence="1 9">Kinetochore</location>
    </subcellularLocation>
</comment>
<comment type="function">
    <text evidence="9">Essential component of the mitotic checkpoint, which prevents cells from prematurely exiting mitosis. Required for the assembly of the dynein-dynactin and MAD1-MAD2 complexes onto kinetochores. Its function related to the spindle assembly machinery is proposed to depend on its association in the mitotic RZZ complex.</text>
</comment>
<comment type="similarity">
    <text evidence="2 9">Belongs to the ZWILCH family.</text>
</comment>
<keyword evidence="7 9" id="KW-0131">Cell cycle</keyword>
<dbReference type="InParanoid" id="A0A482WJM3"/>
<evidence type="ECO:0000256" key="4">
    <source>
        <dbReference type="ARBA" id="ARBA00022618"/>
    </source>
</evidence>
<organism evidence="10 11">
    <name type="scientific">Laodelphax striatellus</name>
    <name type="common">Small brown planthopper</name>
    <name type="synonym">Delphax striatella</name>
    <dbReference type="NCBI Taxonomy" id="195883"/>
    <lineage>
        <taxon>Eukaryota</taxon>
        <taxon>Metazoa</taxon>
        <taxon>Ecdysozoa</taxon>
        <taxon>Arthropoda</taxon>
        <taxon>Hexapoda</taxon>
        <taxon>Insecta</taxon>
        <taxon>Pterygota</taxon>
        <taxon>Neoptera</taxon>
        <taxon>Paraneoptera</taxon>
        <taxon>Hemiptera</taxon>
        <taxon>Auchenorrhyncha</taxon>
        <taxon>Fulgoroidea</taxon>
        <taxon>Delphacidae</taxon>
        <taxon>Criomorphinae</taxon>
        <taxon>Laodelphax</taxon>
    </lineage>
</organism>
<dbReference type="GO" id="GO:0051301">
    <property type="term" value="P:cell division"/>
    <property type="evidence" value="ECO:0007669"/>
    <property type="project" value="UniProtKB-UniRule"/>
</dbReference>
<comment type="caution">
    <text evidence="10">The sequence shown here is derived from an EMBL/GenBank/DDBJ whole genome shotgun (WGS) entry which is preliminary data.</text>
</comment>
<proteinExistence type="inferred from homology"/>
<dbReference type="Gene3D" id="1.10.287.1880">
    <property type="match status" value="1"/>
</dbReference>
<name>A0A482WJM3_LAOST</name>
<keyword evidence="5 9" id="KW-0498">Mitosis</keyword>
<evidence type="ECO:0000256" key="7">
    <source>
        <dbReference type="ARBA" id="ARBA00023306"/>
    </source>
</evidence>
<evidence type="ECO:0000256" key="3">
    <source>
        <dbReference type="ARBA" id="ARBA00022454"/>
    </source>
</evidence>
<evidence type="ECO:0000256" key="9">
    <source>
        <dbReference type="RuleBase" id="RU369076"/>
    </source>
</evidence>
<keyword evidence="4 9" id="KW-0132">Cell division</keyword>
<dbReference type="Gene3D" id="1.20.58.730">
    <property type="match status" value="1"/>
</dbReference>
<comment type="subunit">
    <text evidence="9">Component of the RZZ complex.</text>
</comment>
<dbReference type="AlphaFoldDB" id="A0A482WJM3"/>
<accession>A0A482WJM3</accession>
<protein>
    <recommendedName>
        <fullName evidence="9">Protein zwilch</fullName>
    </recommendedName>
</protein>
<evidence type="ECO:0000313" key="10">
    <source>
        <dbReference type="EMBL" id="RZF33658.1"/>
    </source>
</evidence>
<reference evidence="10 11" key="1">
    <citation type="journal article" date="2017" name="Gigascience">
        <title>Genome sequence of the small brown planthopper, Laodelphax striatellus.</title>
        <authorList>
            <person name="Zhu J."/>
            <person name="Jiang F."/>
            <person name="Wang X."/>
            <person name="Yang P."/>
            <person name="Bao Y."/>
            <person name="Zhao W."/>
            <person name="Wang W."/>
            <person name="Lu H."/>
            <person name="Wang Q."/>
            <person name="Cui N."/>
            <person name="Li J."/>
            <person name="Chen X."/>
            <person name="Luo L."/>
            <person name="Yu J."/>
            <person name="Kang L."/>
            <person name="Cui F."/>
        </authorList>
    </citation>
    <scope>NUCLEOTIDE SEQUENCE [LARGE SCALE GENOMIC DNA]</scope>
    <source>
        <strain evidence="10">Lst14</strain>
    </source>
</reference>
<dbReference type="GO" id="GO:1990423">
    <property type="term" value="C:RZZ complex"/>
    <property type="evidence" value="ECO:0007669"/>
    <property type="project" value="UniProtKB-UniRule"/>
</dbReference>
<dbReference type="STRING" id="195883.A0A482WJM3"/>
<keyword evidence="3 9" id="KW-0158">Chromosome</keyword>
<keyword evidence="8 9" id="KW-0137">Centromere</keyword>
<dbReference type="InterPro" id="IPR018630">
    <property type="entry name" value="Zwilch"/>
</dbReference>
<dbReference type="PANTHER" id="PTHR15995:SF1">
    <property type="entry name" value="PROTEIN ZWILCH HOMOLOG"/>
    <property type="match status" value="1"/>
</dbReference>
<evidence type="ECO:0000256" key="2">
    <source>
        <dbReference type="ARBA" id="ARBA00009062"/>
    </source>
</evidence>
<keyword evidence="11" id="KW-1185">Reference proteome</keyword>
<evidence type="ECO:0000256" key="1">
    <source>
        <dbReference type="ARBA" id="ARBA00004629"/>
    </source>
</evidence>
<evidence type="ECO:0000256" key="8">
    <source>
        <dbReference type="ARBA" id="ARBA00023328"/>
    </source>
</evidence>
<evidence type="ECO:0000256" key="5">
    <source>
        <dbReference type="ARBA" id="ARBA00022776"/>
    </source>
</evidence>
<dbReference type="Pfam" id="PF09817">
    <property type="entry name" value="Zwilch"/>
    <property type="match status" value="1"/>
</dbReference>
<dbReference type="PANTHER" id="PTHR15995">
    <property type="entry name" value="PROTEIN ZWILCH HOMOLOG"/>
    <property type="match status" value="1"/>
</dbReference>
<dbReference type="OrthoDB" id="5556307at2759"/>
<gene>
    <name evidence="10" type="ORF">LSTR_LSTR007036</name>
</gene>
<evidence type="ECO:0000313" key="11">
    <source>
        <dbReference type="Proteomes" id="UP000291343"/>
    </source>
</evidence>
<dbReference type="FunCoup" id="A0A482WJM3">
    <property type="interactions" value="36"/>
</dbReference>